<organism evidence="2">
    <name type="scientific">Haptolina ericina</name>
    <dbReference type="NCBI Taxonomy" id="156174"/>
    <lineage>
        <taxon>Eukaryota</taxon>
        <taxon>Haptista</taxon>
        <taxon>Haptophyta</taxon>
        <taxon>Prymnesiophyceae</taxon>
        <taxon>Prymnesiales</taxon>
        <taxon>Prymnesiaceae</taxon>
        <taxon>Haptolina</taxon>
    </lineage>
</organism>
<gene>
    <name evidence="2" type="ORF">HERI1096_LOCUS10623</name>
</gene>
<evidence type="ECO:0000256" key="1">
    <source>
        <dbReference type="SAM" id="MobiDB-lite"/>
    </source>
</evidence>
<dbReference type="AlphaFoldDB" id="A0A7S3AN35"/>
<evidence type="ECO:0000313" key="2">
    <source>
        <dbReference type="EMBL" id="CAE0109963.1"/>
    </source>
</evidence>
<sequence length="255" mass="27856">MSAELSAELVSAVLPDHGANGRPPRPTTAMACGCLGRRPPPTGLLGITGSDSARGPTEGVRVPPTPQWEPTLRWPAGGSMEAPPDYHTPWMPSARRDPSRPLPRFRTPGWYQPELHLLRSRSSADAPTEDQDAWDWVVSSCVTHGGREATHALLLTTMLTPAAASKPHPQLCSQLSSLCAEAVARVRNCLHQWWQPSYEYTFILETIDGETRLRGPLRSPGIKKMRMPKTKLSLPMPPGPPGSVQFTMSASYRLA</sequence>
<accession>A0A7S3AN35</accession>
<reference evidence="2" key="1">
    <citation type="submission" date="2021-01" db="EMBL/GenBank/DDBJ databases">
        <authorList>
            <person name="Corre E."/>
            <person name="Pelletier E."/>
            <person name="Niang G."/>
            <person name="Scheremetjew M."/>
            <person name="Finn R."/>
            <person name="Kale V."/>
            <person name="Holt S."/>
            <person name="Cochrane G."/>
            <person name="Meng A."/>
            <person name="Brown T."/>
            <person name="Cohen L."/>
        </authorList>
    </citation>
    <scope>NUCLEOTIDE SEQUENCE</scope>
    <source>
        <strain evidence="2">CCMP281</strain>
    </source>
</reference>
<feature type="region of interest" description="Disordered" evidence="1">
    <location>
        <begin position="48"/>
        <end position="78"/>
    </location>
</feature>
<protein>
    <submittedName>
        <fullName evidence="2">Uncharacterized protein</fullName>
    </submittedName>
</protein>
<dbReference type="EMBL" id="HBHX01019094">
    <property type="protein sequence ID" value="CAE0109963.1"/>
    <property type="molecule type" value="Transcribed_RNA"/>
</dbReference>
<proteinExistence type="predicted"/>
<name>A0A7S3AN35_9EUKA</name>